<keyword evidence="3" id="KW-0732">Signal</keyword>
<accession>A0A123TI05</accession>
<evidence type="ECO:0000313" key="8">
    <source>
        <dbReference type="Proteomes" id="UP000071533"/>
    </source>
</evidence>
<protein>
    <submittedName>
        <fullName evidence="7">Fructan hydrolase</fullName>
    </submittedName>
</protein>
<reference evidence="7 8" key="1">
    <citation type="submission" date="2016-02" db="EMBL/GenBank/DDBJ databases">
        <authorList>
            <consortium name="Pathogen Informatics"/>
        </authorList>
    </citation>
    <scope>NUCLEOTIDE SEQUENCE [LARGE SCALE GENOMIC DNA]</scope>
    <source>
        <strain evidence="7 8">LSS69</strain>
    </source>
</reference>
<dbReference type="EMBL" id="FIHS01000019">
    <property type="protein sequence ID" value="CYV45603.1"/>
    <property type="molecule type" value="Genomic_DNA"/>
</dbReference>
<feature type="region of interest" description="Disordered" evidence="5">
    <location>
        <begin position="552"/>
        <end position="620"/>
    </location>
</feature>
<feature type="region of interest" description="Disordered" evidence="5">
    <location>
        <begin position="165"/>
        <end position="202"/>
    </location>
</feature>
<keyword evidence="4" id="KW-0572">Peptidoglycan-anchor</keyword>
<dbReference type="RefSeq" id="WP_044691059.1">
    <property type="nucleotide sequence ID" value="NZ_CEHJ01000060.1"/>
</dbReference>
<dbReference type="NCBIfam" id="TIGR01167">
    <property type="entry name" value="LPXTG_anchor"/>
    <property type="match status" value="1"/>
</dbReference>
<evidence type="ECO:0000256" key="2">
    <source>
        <dbReference type="ARBA" id="ARBA00022525"/>
    </source>
</evidence>
<proteinExistence type="predicted"/>
<keyword evidence="1" id="KW-0134">Cell wall</keyword>
<evidence type="ECO:0000256" key="1">
    <source>
        <dbReference type="ARBA" id="ARBA00022512"/>
    </source>
</evidence>
<keyword evidence="6" id="KW-0812">Transmembrane</keyword>
<dbReference type="PROSITE" id="PS50847">
    <property type="entry name" value="GRAM_POS_ANCHORING"/>
    <property type="match status" value="1"/>
</dbReference>
<gene>
    <name evidence="7" type="primary">fruA_2</name>
    <name evidence="7" type="ORF">ERS132431_01538</name>
</gene>
<evidence type="ECO:0000256" key="6">
    <source>
        <dbReference type="SAM" id="Phobius"/>
    </source>
</evidence>
<feature type="compositionally biased region" description="Polar residues" evidence="5">
    <location>
        <begin position="176"/>
        <end position="190"/>
    </location>
</feature>
<dbReference type="Proteomes" id="UP000071533">
    <property type="component" value="Unassembled WGS sequence"/>
</dbReference>
<feature type="compositionally biased region" description="Polar residues" evidence="5">
    <location>
        <begin position="807"/>
        <end position="817"/>
    </location>
</feature>
<keyword evidence="6" id="KW-0472">Membrane</keyword>
<keyword evidence="6" id="KW-1133">Transmembrane helix</keyword>
<feature type="compositionally biased region" description="Low complexity" evidence="5">
    <location>
        <begin position="565"/>
        <end position="584"/>
    </location>
</feature>
<feature type="compositionally biased region" description="Polar residues" evidence="5">
    <location>
        <begin position="592"/>
        <end position="617"/>
    </location>
</feature>
<dbReference type="AlphaFoldDB" id="A0A123TI05"/>
<evidence type="ECO:0000256" key="3">
    <source>
        <dbReference type="ARBA" id="ARBA00022729"/>
    </source>
</evidence>
<dbReference type="InterPro" id="IPR019931">
    <property type="entry name" value="LPXTG_anchor"/>
</dbReference>
<feature type="transmembrane region" description="Helical" evidence="6">
    <location>
        <begin position="826"/>
        <end position="845"/>
    </location>
</feature>
<keyword evidence="7" id="KW-0378">Hydrolase</keyword>
<sequence>MKIKRSSSQKQVHKWTRLGIGLLAVAVLGGLVEPVDFKGVGSTEVYANEQVDPALEARKAEIKTMIQSYRDLVGQIKALNPADYTEESWNKNYDGDVRIYLGAQSIATAYNDDLTFPSVNPEGVDSHQTLNELNATYFFGYQFVENAIPILKQAMTDLVPVSKSLETPTDKPIAPSSDSKSVETTANETEGNSKSESDASVHQVPKTATFVVKFYNEDGSESYTNSEQVTLYPDGVYTFDFNEIDYSLKEGQDLTYHYDEVEDGATYTSDQFKKASKSEEGVTKTVRFTSYDDSGQVLSEEVVNLNPGDSYTFSFNPETHLSSETQKLEYSYEEVTDGDSLSLYLVKKAKKSDDQSVTFDVITRLLFHEGGGVGVYPIEHKSITLKFGESITLAPPVYEDFELYSLDSELPNTPKTLTNDGKSEIKGMYSFIYAWKGKERNELPIPPKDYTGKVLSAVDHSYLLKVVHEINGEFRALTYYSIPSKNSVAPELLVNSNYGQLSSYVVSDFYGSQNNRRQLTLSYQYPKNQIPENTVTRIPLAQGVWPTIVPASSSEKVKDTSPNETKPTSDATTTTPSTLSETNSQPKKEAETTASAGQSVNTSTSPVQTSTGQTTKPVSEEITPIVNVQQEPSKVASLDSYKDVTEASSSVNVRVHGQDMGKVASLSVTKENDPAVFAKLPQGLAEHQVDLYDIKTLDTSGQFVQITEEATVTLPVAAGKEVEKVIYFLASTGAVEELPFTVDKATNQVSFVVSHFSHYGIVYQASKPVSQVQPGSVSQSVQPVVAPSIQSNQTGSSSHTQTKETTVKPASTSQSRAKTLPATGEVSSVLHLTGLGLLGLAGLVVKRRTRKSS</sequence>
<evidence type="ECO:0000256" key="4">
    <source>
        <dbReference type="ARBA" id="ARBA00023088"/>
    </source>
</evidence>
<evidence type="ECO:0000313" key="7">
    <source>
        <dbReference type="EMBL" id="CYV45603.1"/>
    </source>
</evidence>
<feature type="region of interest" description="Disordered" evidence="5">
    <location>
        <begin position="783"/>
        <end position="822"/>
    </location>
</feature>
<evidence type="ECO:0000256" key="5">
    <source>
        <dbReference type="SAM" id="MobiDB-lite"/>
    </source>
</evidence>
<name>A0A123TI05_STRSU</name>
<dbReference type="GO" id="GO:0016787">
    <property type="term" value="F:hydrolase activity"/>
    <property type="evidence" value="ECO:0007669"/>
    <property type="project" value="UniProtKB-KW"/>
</dbReference>
<keyword evidence="2" id="KW-0964">Secreted</keyword>
<organism evidence="7 8">
    <name type="scientific">Streptococcus suis</name>
    <dbReference type="NCBI Taxonomy" id="1307"/>
    <lineage>
        <taxon>Bacteria</taxon>
        <taxon>Bacillati</taxon>
        <taxon>Bacillota</taxon>
        <taxon>Bacilli</taxon>
        <taxon>Lactobacillales</taxon>
        <taxon>Streptococcaceae</taxon>
        <taxon>Streptococcus</taxon>
    </lineage>
</organism>